<proteinExistence type="predicted"/>
<dbReference type="EMBL" id="JAUEPT010000001">
    <property type="protein sequence ID" value="KAK0456932.1"/>
    <property type="molecule type" value="Genomic_DNA"/>
</dbReference>
<reference evidence="2" key="1">
    <citation type="submission" date="2023-06" db="EMBL/GenBank/DDBJ databases">
        <authorList>
            <consortium name="Lawrence Berkeley National Laboratory"/>
            <person name="Ahrendt S."/>
            <person name="Sahu N."/>
            <person name="Indic B."/>
            <person name="Wong-Bajracharya J."/>
            <person name="Merenyi Z."/>
            <person name="Ke H.-M."/>
            <person name="Monk M."/>
            <person name="Kocsube S."/>
            <person name="Drula E."/>
            <person name="Lipzen A."/>
            <person name="Balint B."/>
            <person name="Henrissat B."/>
            <person name="Andreopoulos B."/>
            <person name="Martin F.M."/>
            <person name="Harder C.B."/>
            <person name="Rigling D."/>
            <person name="Ford K.L."/>
            <person name="Foster G.D."/>
            <person name="Pangilinan J."/>
            <person name="Papanicolaou A."/>
            <person name="Barry K."/>
            <person name="LaButti K."/>
            <person name="Viragh M."/>
            <person name="Koriabine M."/>
            <person name="Yan M."/>
            <person name="Riley R."/>
            <person name="Champramary S."/>
            <person name="Plett K.L."/>
            <person name="Tsai I.J."/>
            <person name="Slot J."/>
            <person name="Sipos G."/>
            <person name="Plett J."/>
            <person name="Nagy L.G."/>
            <person name="Grigoriev I.V."/>
        </authorList>
    </citation>
    <scope>NUCLEOTIDE SEQUENCE</scope>
    <source>
        <strain evidence="2">FPL87.14</strain>
    </source>
</reference>
<organism evidence="2 3">
    <name type="scientific">Armillaria borealis</name>
    <dbReference type="NCBI Taxonomy" id="47425"/>
    <lineage>
        <taxon>Eukaryota</taxon>
        <taxon>Fungi</taxon>
        <taxon>Dikarya</taxon>
        <taxon>Basidiomycota</taxon>
        <taxon>Agaricomycotina</taxon>
        <taxon>Agaricomycetes</taxon>
        <taxon>Agaricomycetidae</taxon>
        <taxon>Agaricales</taxon>
        <taxon>Marasmiineae</taxon>
        <taxon>Physalacriaceae</taxon>
        <taxon>Armillaria</taxon>
    </lineage>
</organism>
<name>A0AA39N3U3_9AGAR</name>
<feature type="compositionally biased region" description="Polar residues" evidence="1">
    <location>
        <begin position="39"/>
        <end position="57"/>
    </location>
</feature>
<feature type="region of interest" description="Disordered" evidence="1">
    <location>
        <begin position="39"/>
        <end position="69"/>
    </location>
</feature>
<protein>
    <submittedName>
        <fullName evidence="2">Uncharacterized protein</fullName>
    </submittedName>
</protein>
<sequence>MADSDTEFKELSVHVRACAEMQVTPLVTPVGSLSFHTTSSHIDPNLDPSLSSQTSLGPHSREEFEERPGIEDIDMQIDMERNSAPHKPLFTAQTLTAKSDVEAEQFLQMLQMSDIIELIANDLTGKYCLPDIVKKTTQDYTSAAILAPNIQAYKALGLVAAVIIVIHNLGVQDLPPQHETGQCAVLESVIAKVLMDMRCYVKAQIGSSIADQKENCNGIIILTNSSIGTTKAQSMLALQMWLAFLQEMYIKSGAHTNSNVDFWKFVNEWLVKIRVKFLLGMCQLGQDRLHKRRSVECMSFGKAISNITLELKPLSWIAERSPQRTWSG</sequence>
<evidence type="ECO:0000256" key="1">
    <source>
        <dbReference type="SAM" id="MobiDB-lite"/>
    </source>
</evidence>
<feature type="compositionally biased region" description="Basic and acidic residues" evidence="1">
    <location>
        <begin position="59"/>
        <end position="69"/>
    </location>
</feature>
<accession>A0AA39N3U3</accession>
<dbReference type="AlphaFoldDB" id="A0AA39N3U3"/>
<evidence type="ECO:0000313" key="3">
    <source>
        <dbReference type="Proteomes" id="UP001175226"/>
    </source>
</evidence>
<evidence type="ECO:0000313" key="2">
    <source>
        <dbReference type="EMBL" id="KAK0456932.1"/>
    </source>
</evidence>
<dbReference type="Proteomes" id="UP001175226">
    <property type="component" value="Unassembled WGS sequence"/>
</dbReference>
<comment type="caution">
    <text evidence="2">The sequence shown here is derived from an EMBL/GenBank/DDBJ whole genome shotgun (WGS) entry which is preliminary data.</text>
</comment>
<gene>
    <name evidence="2" type="ORF">EV421DRAFT_1729456</name>
</gene>
<keyword evidence="3" id="KW-1185">Reference proteome</keyword>